<dbReference type="GO" id="GO:0006235">
    <property type="term" value="P:dTTP biosynthetic process"/>
    <property type="evidence" value="ECO:0007669"/>
    <property type="project" value="TreeGrafter"/>
</dbReference>
<keyword evidence="6 9" id="KW-0418">Kinase</keyword>
<evidence type="ECO:0000256" key="5">
    <source>
        <dbReference type="ARBA" id="ARBA00022741"/>
    </source>
</evidence>
<evidence type="ECO:0000256" key="3">
    <source>
        <dbReference type="ARBA" id="ARBA00022679"/>
    </source>
</evidence>
<dbReference type="OrthoDB" id="425602at2759"/>
<feature type="domain" description="Thymidylate kinase-like" evidence="8">
    <location>
        <begin position="12"/>
        <end position="187"/>
    </location>
</feature>
<dbReference type="HAMAP" id="MF_00165">
    <property type="entry name" value="Thymidylate_kinase"/>
    <property type="match status" value="1"/>
</dbReference>
<evidence type="ECO:0000256" key="6">
    <source>
        <dbReference type="ARBA" id="ARBA00022777"/>
    </source>
</evidence>
<protein>
    <recommendedName>
        <fullName evidence="2">dTMP kinase</fullName>
        <ecNumber evidence="2">2.7.4.9</ecNumber>
    </recommendedName>
</protein>
<dbReference type="InterPro" id="IPR027417">
    <property type="entry name" value="P-loop_NTPase"/>
</dbReference>
<accession>R0MN15</accession>
<dbReference type="STRING" id="578461.R0MN15"/>
<dbReference type="CDD" id="cd01672">
    <property type="entry name" value="TMPK"/>
    <property type="match status" value="1"/>
</dbReference>
<comment type="similarity">
    <text evidence="1">Belongs to the thymidylate kinase family.</text>
</comment>
<evidence type="ECO:0000313" key="10">
    <source>
        <dbReference type="Proteomes" id="UP000016927"/>
    </source>
</evidence>
<reference evidence="9 10" key="1">
    <citation type="journal article" date="2013" name="BMC Genomics">
        <title>Comparative genomics of parasitic silkworm microsporidia reveal an association between genome expansion and host adaptation.</title>
        <authorList>
            <person name="Pan G."/>
            <person name="Xu J."/>
            <person name="Li T."/>
            <person name="Xia Q."/>
            <person name="Liu S.L."/>
            <person name="Zhang G."/>
            <person name="Li S."/>
            <person name="Li C."/>
            <person name="Liu H."/>
            <person name="Yang L."/>
            <person name="Liu T."/>
            <person name="Zhang X."/>
            <person name="Wu Z."/>
            <person name="Fan W."/>
            <person name="Dang X."/>
            <person name="Xiang H."/>
            <person name="Tao M."/>
            <person name="Li Y."/>
            <person name="Hu J."/>
            <person name="Li Z."/>
            <person name="Lin L."/>
            <person name="Luo J."/>
            <person name="Geng L."/>
            <person name="Wang L."/>
            <person name="Long M."/>
            <person name="Wan Y."/>
            <person name="He N."/>
            <person name="Zhang Z."/>
            <person name="Lu C."/>
            <person name="Keeling P.J."/>
            <person name="Wang J."/>
            <person name="Xiang Z."/>
            <person name="Zhou Z."/>
        </authorList>
    </citation>
    <scope>NUCLEOTIDE SEQUENCE [LARGE SCALE GENOMIC DNA]</scope>
    <source>
        <strain evidence="10">CQ1 / CVCC 102059</strain>
    </source>
</reference>
<evidence type="ECO:0000256" key="2">
    <source>
        <dbReference type="ARBA" id="ARBA00012980"/>
    </source>
</evidence>
<dbReference type="PANTHER" id="PTHR10344">
    <property type="entry name" value="THYMIDYLATE KINASE"/>
    <property type="match status" value="1"/>
</dbReference>
<dbReference type="Pfam" id="PF02223">
    <property type="entry name" value="Thymidylate_kin"/>
    <property type="match status" value="1"/>
</dbReference>
<dbReference type="VEuPathDB" id="MicrosporidiaDB:NBO_32g0033"/>
<dbReference type="Gene3D" id="3.40.50.300">
    <property type="entry name" value="P-loop containing nucleotide triphosphate hydrolases"/>
    <property type="match status" value="1"/>
</dbReference>
<gene>
    <name evidence="9" type="primary">KTHY</name>
    <name evidence="9" type="ORF">NBO_32g0033</name>
</gene>
<dbReference type="PANTHER" id="PTHR10344:SF1">
    <property type="entry name" value="THYMIDYLATE KINASE"/>
    <property type="match status" value="1"/>
</dbReference>
<evidence type="ECO:0000313" key="9">
    <source>
        <dbReference type="EMBL" id="EOB14258.1"/>
    </source>
</evidence>
<dbReference type="InterPro" id="IPR039430">
    <property type="entry name" value="Thymidylate_kin-like_dom"/>
</dbReference>
<proteinExistence type="inferred from homology"/>
<dbReference type="NCBIfam" id="TIGR00041">
    <property type="entry name" value="DTMP_kinase"/>
    <property type="match status" value="1"/>
</dbReference>
<dbReference type="AlphaFoldDB" id="R0MN15"/>
<name>R0MN15_NOSB1</name>
<keyword evidence="3" id="KW-0808">Transferase</keyword>
<dbReference type="SUPFAM" id="SSF52540">
    <property type="entry name" value="P-loop containing nucleoside triphosphate hydrolases"/>
    <property type="match status" value="1"/>
</dbReference>
<dbReference type="EC" id="2.7.4.9" evidence="2"/>
<dbReference type="GO" id="GO:0006233">
    <property type="term" value="P:dTDP biosynthetic process"/>
    <property type="evidence" value="ECO:0007669"/>
    <property type="project" value="InterPro"/>
</dbReference>
<dbReference type="EMBL" id="KB908940">
    <property type="protein sequence ID" value="EOB14258.1"/>
    <property type="molecule type" value="Genomic_DNA"/>
</dbReference>
<keyword evidence="4" id="KW-0545">Nucleotide biosynthesis</keyword>
<sequence>MKDLSCGLFVVIEGLDRSGKSTLVKSLYEDLKKKYPVFTLSFPDRKTPIGAILDKYHKGVVELNPEVQHLLFSADRYEKKELIEELRKNTIIICDRYLWSGIIATVVKGVDLGWCIETERLLPKADLTLYLDADVDLISKRRGFGDEILETKEIQSKMRDIYYQMKDHNENLVILDASKSVKEITKEAVEEIERCFQSRSLEKLV</sequence>
<dbReference type="GO" id="GO:0004798">
    <property type="term" value="F:dTMP kinase activity"/>
    <property type="evidence" value="ECO:0007669"/>
    <property type="project" value="UniProtKB-EC"/>
</dbReference>
<keyword evidence="10" id="KW-1185">Reference proteome</keyword>
<dbReference type="GO" id="GO:0005737">
    <property type="term" value="C:cytoplasm"/>
    <property type="evidence" value="ECO:0007669"/>
    <property type="project" value="TreeGrafter"/>
</dbReference>
<evidence type="ECO:0000256" key="4">
    <source>
        <dbReference type="ARBA" id="ARBA00022727"/>
    </source>
</evidence>
<dbReference type="InterPro" id="IPR018094">
    <property type="entry name" value="Thymidylate_kinase"/>
</dbReference>
<evidence type="ECO:0000256" key="1">
    <source>
        <dbReference type="ARBA" id="ARBA00009776"/>
    </source>
</evidence>
<evidence type="ECO:0000259" key="8">
    <source>
        <dbReference type="Pfam" id="PF02223"/>
    </source>
</evidence>
<dbReference type="GO" id="GO:0005524">
    <property type="term" value="F:ATP binding"/>
    <property type="evidence" value="ECO:0007669"/>
    <property type="project" value="UniProtKB-KW"/>
</dbReference>
<evidence type="ECO:0000256" key="7">
    <source>
        <dbReference type="ARBA" id="ARBA00022840"/>
    </source>
</evidence>
<dbReference type="Proteomes" id="UP000016927">
    <property type="component" value="Unassembled WGS sequence"/>
</dbReference>
<organism evidence="9 10">
    <name type="scientific">Nosema bombycis (strain CQ1 / CVCC 102059)</name>
    <name type="common">Microsporidian parasite</name>
    <name type="synonym">Pebrine of silkworm</name>
    <dbReference type="NCBI Taxonomy" id="578461"/>
    <lineage>
        <taxon>Eukaryota</taxon>
        <taxon>Fungi</taxon>
        <taxon>Fungi incertae sedis</taxon>
        <taxon>Microsporidia</taxon>
        <taxon>Nosematidae</taxon>
        <taxon>Nosema</taxon>
    </lineage>
</organism>
<dbReference type="GO" id="GO:0006227">
    <property type="term" value="P:dUDP biosynthetic process"/>
    <property type="evidence" value="ECO:0007669"/>
    <property type="project" value="TreeGrafter"/>
</dbReference>
<keyword evidence="7" id="KW-0067">ATP-binding</keyword>
<dbReference type="OMA" id="ANRWECA"/>
<keyword evidence="5" id="KW-0547">Nucleotide-binding</keyword>
<dbReference type="HOGENOM" id="CLU_049131_3_2_1"/>